<evidence type="ECO:0000313" key="3">
    <source>
        <dbReference type="Proteomes" id="UP001177023"/>
    </source>
</evidence>
<organism evidence="2 3">
    <name type="scientific">Mesorhabditis spiculigera</name>
    <dbReference type="NCBI Taxonomy" id="96644"/>
    <lineage>
        <taxon>Eukaryota</taxon>
        <taxon>Metazoa</taxon>
        <taxon>Ecdysozoa</taxon>
        <taxon>Nematoda</taxon>
        <taxon>Chromadorea</taxon>
        <taxon>Rhabditida</taxon>
        <taxon>Rhabditina</taxon>
        <taxon>Rhabditomorpha</taxon>
        <taxon>Rhabditoidea</taxon>
        <taxon>Rhabditidae</taxon>
        <taxon>Mesorhabditinae</taxon>
        <taxon>Mesorhabditis</taxon>
    </lineage>
</organism>
<evidence type="ECO:0000313" key="2">
    <source>
        <dbReference type="EMBL" id="CAJ0571707.1"/>
    </source>
</evidence>
<feature type="transmembrane region" description="Helical" evidence="1">
    <location>
        <begin position="79"/>
        <end position="103"/>
    </location>
</feature>
<keyword evidence="1" id="KW-0812">Transmembrane</keyword>
<dbReference type="Proteomes" id="UP001177023">
    <property type="component" value="Unassembled WGS sequence"/>
</dbReference>
<sequence>MCCSSVGQIVFGIVMFACFCLTLGAMFSPEWRTFKDDLDDTAKDLDVHSGIFSFNCRMPGKEEGSCDDWWDNLHTWEKVTVTCMCLALVTEILCLAWNLITFCACCCKQYIIHPLSLFATLVSLFLGVAVIVYGANNKDAFKDLKWKAPDESSEVGYSFYLAVAAVVLSVFDIFVAGITVFFAKKCL</sequence>
<dbReference type="Pfam" id="PF06653">
    <property type="entry name" value="Claudin_3"/>
    <property type="match status" value="1"/>
</dbReference>
<proteinExistence type="predicted"/>
<keyword evidence="1" id="KW-0472">Membrane</keyword>
<dbReference type="EMBL" id="CATQJA010002579">
    <property type="protein sequence ID" value="CAJ0571707.1"/>
    <property type="molecule type" value="Genomic_DNA"/>
</dbReference>
<accession>A0AA36FYD9</accession>
<evidence type="ECO:0000256" key="1">
    <source>
        <dbReference type="SAM" id="Phobius"/>
    </source>
</evidence>
<feature type="transmembrane region" description="Helical" evidence="1">
    <location>
        <begin position="155"/>
        <end position="183"/>
    </location>
</feature>
<gene>
    <name evidence="2" type="ORF">MSPICULIGERA_LOCUS10107</name>
</gene>
<dbReference type="PANTHER" id="PTHR37446:SF1">
    <property type="entry name" value="CLAUDIN"/>
    <property type="match status" value="1"/>
</dbReference>
<reference evidence="2" key="1">
    <citation type="submission" date="2023-06" db="EMBL/GenBank/DDBJ databases">
        <authorList>
            <person name="Delattre M."/>
        </authorList>
    </citation>
    <scope>NUCLEOTIDE SEQUENCE</scope>
    <source>
        <strain evidence="2">AF72</strain>
    </source>
</reference>
<feature type="transmembrane region" description="Helical" evidence="1">
    <location>
        <begin position="9"/>
        <end position="28"/>
    </location>
</feature>
<dbReference type="InterPro" id="IPR009545">
    <property type="entry name" value="Claudin-like"/>
</dbReference>
<feature type="transmembrane region" description="Helical" evidence="1">
    <location>
        <begin position="115"/>
        <end position="135"/>
    </location>
</feature>
<dbReference type="AlphaFoldDB" id="A0AA36FYD9"/>
<feature type="non-terminal residue" evidence="2">
    <location>
        <position position="187"/>
    </location>
</feature>
<keyword evidence="1" id="KW-1133">Transmembrane helix</keyword>
<comment type="caution">
    <text evidence="2">The sequence shown here is derived from an EMBL/GenBank/DDBJ whole genome shotgun (WGS) entry which is preliminary data.</text>
</comment>
<dbReference type="PANTHER" id="PTHR37446">
    <property type="entry name" value="CLAUDIN-LIKE IN CAENORHABDITIS"/>
    <property type="match status" value="1"/>
</dbReference>
<name>A0AA36FYD9_9BILA</name>
<keyword evidence="3" id="KW-1185">Reference proteome</keyword>
<dbReference type="Gene3D" id="1.20.140.150">
    <property type="match status" value="1"/>
</dbReference>
<protein>
    <submittedName>
        <fullName evidence="2">Uncharacterized protein</fullName>
    </submittedName>
</protein>